<sequence>LAVFSFFCLFFVVVPQGIVYSSVFCRAIGISGSKLEWIKKYKTLVDNLNKDKTLQAQITRATNFLNNNYKNLYTISGKDTLSGFVSGTQKSLETRWRITTYLKGLLAKIKPNLGASKFTEIKNLLWATDKSKKNNISYYYNTWKMEMLDAIPDAKKAKIRQVITNWESADNTFADDMKSWYPGKGFSGCGMN</sequence>
<reference evidence="1" key="1">
    <citation type="submission" date="2023-10" db="EMBL/GenBank/DDBJ databases">
        <title>Genome assembly of Pristionchus species.</title>
        <authorList>
            <person name="Yoshida K."/>
            <person name="Sommer R.J."/>
        </authorList>
    </citation>
    <scope>NUCLEOTIDE SEQUENCE</scope>
    <source>
        <strain evidence="1">RS5133</strain>
    </source>
</reference>
<feature type="non-terminal residue" evidence="1">
    <location>
        <position position="1"/>
    </location>
</feature>
<proteinExistence type="predicted"/>
<evidence type="ECO:0000313" key="1">
    <source>
        <dbReference type="EMBL" id="GMT35660.1"/>
    </source>
</evidence>
<gene>
    <name evidence="1" type="ORF">PFISCL1PPCAC_26957</name>
</gene>
<dbReference type="Proteomes" id="UP001432322">
    <property type="component" value="Unassembled WGS sequence"/>
</dbReference>
<keyword evidence="2" id="KW-1185">Reference proteome</keyword>
<organism evidence="1 2">
    <name type="scientific">Pristionchus fissidentatus</name>
    <dbReference type="NCBI Taxonomy" id="1538716"/>
    <lineage>
        <taxon>Eukaryota</taxon>
        <taxon>Metazoa</taxon>
        <taxon>Ecdysozoa</taxon>
        <taxon>Nematoda</taxon>
        <taxon>Chromadorea</taxon>
        <taxon>Rhabditida</taxon>
        <taxon>Rhabditina</taxon>
        <taxon>Diplogasteromorpha</taxon>
        <taxon>Diplogasteroidea</taxon>
        <taxon>Neodiplogasteridae</taxon>
        <taxon>Pristionchus</taxon>
    </lineage>
</organism>
<name>A0AAV5WVX4_9BILA</name>
<dbReference type="EMBL" id="BTSY01000007">
    <property type="protein sequence ID" value="GMT35660.1"/>
    <property type="molecule type" value="Genomic_DNA"/>
</dbReference>
<dbReference type="AlphaFoldDB" id="A0AAV5WVX4"/>
<protein>
    <submittedName>
        <fullName evidence="1">Uncharacterized protein</fullName>
    </submittedName>
</protein>
<accession>A0AAV5WVX4</accession>
<evidence type="ECO:0000313" key="2">
    <source>
        <dbReference type="Proteomes" id="UP001432322"/>
    </source>
</evidence>
<comment type="caution">
    <text evidence="1">The sequence shown here is derived from an EMBL/GenBank/DDBJ whole genome shotgun (WGS) entry which is preliminary data.</text>
</comment>